<dbReference type="STRING" id="167879.CPS_0883"/>
<feature type="transmembrane region" description="Helical" evidence="2">
    <location>
        <begin position="427"/>
        <end position="451"/>
    </location>
</feature>
<evidence type="ECO:0000313" key="4">
    <source>
        <dbReference type="Proteomes" id="UP000000547"/>
    </source>
</evidence>
<evidence type="ECO:0000256" key="1">
    <source>
        <dbReference type="SAM" id="MobiDB-lite"/>
    </source>
</evidence>
<protein>
    <submittedName>
        <fullName evidence="3">Uncharacterized protein</fullName>
    </submittedName>
</protein>
<keyword evidence="2" id="KW-0472">Membrane</keyword>
<feature type="region of interest" description="Disordered" evidence="1">
    <location>
        <begin position="206"/>
        <end position="231"/>
    </location>
</feature>
<feature type="compositionally biased region" description="Polar residues" evidence="1">
    <location>
        <begin position="215"/>
        <end position="226"/>
    </location>
</feature>
<dbReference type="Proteomes" id="UP000000547">
    <property type="component" value="Chromosome"/>
</dbReference>
<gene>
    <name evidence="3" type="ordered locus">CPS_0883</name>
</gene>
<dbReference type="HOGENOM" id="CLU_603713_0_0_6"/>
<organism evidence="3 4">
    <name type="scientific">Colwellia psychrerythraea (strain 34H / ATCC BAA-681)</name>
    <name type="common">Vibrio psychroerythus</name>
    <dbReference type="NCBI Taxonomy" id="167879"/>
    <lineage>
        <taxon>Bacteria</taxon>
        <taxon>Pseudomonadati</taxon>
        <taxon>Pseudomonadota</taxon>
        <taxon>Gammaproteobacteria</taxon>
        <taxon>Alteromonadales</taxon>
        <taxon>Colwelliaceae</taxon>
        <taxon>Colwellia</taxon>
    </lineage>
</organism>
<dbReference type="AlphaFoldDB" id="Q487Y3"/>
<dbReference type="KEGG" id="cps:CPS_0883"/>
<reference evidence="3" key="1">
    <citation type="journal article" date="2005" name="Proc. Natl. Acad. Sci. U.S.A.">
        <title>The psychrophilic lifestyle as revealed by the genome sequence of Colwellia psychrerythraea 34H through genomic and proteomic analyses.</title>
        <authorList>
            <person name="Methe B.A."/>
            <person name="Nelson K.E."/>
            <person name="Deming J.W."/>
            <person name="Momen B."/>
            <person name="Melamud E."/>
            <person name="Zhang X."/>
            <person name="Moult J."/>
            <person name="Madupu R."/>
            <person name="Nelson W.C."/>
            <person name="Dodson R.J."/>
            <person name="Brinkac L.M."/>
            <person name="Daugherty S.C."/>
            <person name="Durkin A.S."/>
            <person name="DeBoy R.T."/>
            <person name="Kolonay J.F."/>
            <person name="Sullivan S.A."/>
            <person name="Zhou L."/>
            <person name="Davidsen T.M."/>
            <person name="Wu M."/>
            <person name="Huston A.L."/>
            <person name="Lewis M."/>
            <person name="Weaver B."/>
            <person name="Weidman J.F."/>
            <person name="Khouri H."/>
            <person name="Utterback T.R."/>
            <person name="Feldblyum T.V."/>
            <person name="Fraser C.M."/>
        </authorList>
    </citation>
    <scope>NUCLEOTIDE SEQUENCE [LARGE SCALE GENOMIC DNA]</scope>
    <source>
        <strain evidence="3">34H</strain>
    </source>
</reference>
<keyword evidence="2" id="KW-1133">Transmembrane helix</keyword>
<evidence type="ECO:0000256" key="2">
    <source>
        <dbReference type="SAM" id="Phobius"/>
    </source>
</evidence>
<dbReference type="RefSeq" id="WP_011041730.1">
    <property type="nucleotide sequence ID" value="NC_003910.7"/>
</dbReference>
<keyword evidence="2" id="KW-0812">Transmembrane</keyword>
<evidence type="ECO:0000313" key="3">
    <source>
        <dbReference type="EMBL" id="AAZ25170.1"/>
    </source>
</evidence>
<sequence length="453" mass="48241">MFRLLLFILIFIFSFNVSAIVTITNKIGLASAFTFDYCSGDDAQSANCAQIAPSEIAYGDGNTYYKCPLIYSSSTRIKYRLGSQCNDSGNITATLYLSYSVGCQSPIECHELANLDCSSTSRVVTGFVYTSPNVYSYSCEDFKSESDKCNDVVKNQCANNWGVKSSNYTDDGQGTTSCTGVCNDGSIPKEEDCSVYPFCDVPEPPSDLDFGSGSTGSSVDPSTTTTEDVEHDIDYEADGTTSDTSSNISSLQGDKLINEVVATRNANTKNLASTTETTNQTIVEKSDDISTTVSNSANGIIDAVNRIEKAVFDDKGIIGAVNSLGSGIDGLGDKIDGLGDELGGSYQSDFGVASFSAYDTLFINESDLTGLTDGFKASIGVENRLFINEVREKFNFTAGNSGGYQANNLDLGKWGSHDISLARFSEYFGGVGNVVYFLAALSALTIVLGGIKS</sequence>
<accession>Q487Y3</accession>
<dbReference type="EMBL" id="CP000083">
    <property type="protein sequence ID" value="AAZ25170.1"/>
    <property type="molecule type" value="Genomic_DNA"/>
</dbReference>
<name>Q487Y3_COLP3</name>
<proteinExistence type="predicted"/>